<evidence type="ECO:0000313" key="3">
    <source>
        <dbReference type="EMBL" id="QDR24650.1"/>
    </source>
</evidence>
<keyword evidence="2 3" id="KW-0689">Ribosomal protein</keyword>
<accession>A0A516ZAD2</accession>
<dbReference type="Gene3D" id="3.30.70.60">
    <property type="match status" value="1"/>
</dbReference>
<dbReference type="GO" id="GO:0006412">
    <property type="term" value="P:translation"/>
    <property type="evidence" value="ECO:0007669"/>
    <property type="project" value="UniProtKB-UniRule"/>
</dbReference>
<dbReference type="InterPro" id="IPR035980">
    <property type="entry name" value="Ribosomal_bS6_sf"/>
</dbReference>
<dbReference type="InterPro" id="IPR014717">
    <property type="entry name" value="Transl_elong_EF1B/ribsomal_bS6"/>
</dbReference>
<protein>
    <recommendedName>
        <fullName evidence="2">Small ribosomal subunit protein bS6c</fullName>
    </recommendedName>
</protein>
<comment type="similarity">
    <text evidence="1 2">Belongs to the bacterial ribosomal protein bS6 family.</text>
</comment>
<dbReference type="Pfam" id="PF01250">
    <property type="entry name" value="Ribosomal_S6"/>
    <property type="match status" value="1"/>
</dbReference>
<dbReference type="CDD" id="cd00473">
    <property type="entry name" value="bS6"/>
    <property type="match status" value="1"/>
</dbReference>
<comment type="function">
    <text evidence="2">Binds together with bS18 to 16S ribosomal RNA.</text>
</comment>
<dbReference type="GeneID" id="41657539"/>
<gene>
    <name evidence="2 3" type="primary">rps6</name>
</gene>
<evidence type="ECO:0000256" key="2">
    <source>
        <dbReference type="HAMAP-Rule" id="MF_00360"/>
    </source>
</evidence>
<name>A0A516ZAD2_9STRA</name>
<dbReference type="GO" id="GO:0003735">
    <property type="term" value="F:structural constituent of ribosome"/>
    <property type="evidence" value="ECO:0007669"/>
    <property type="project" value="InterPro"/>
</dbReference>
<reference evidence="3" key="1">
    <citation type="journal article" date="2019" name="J. Phycol.">
        <title>Dictyochophyceae plastid genomes reveal unusual variability of their organization.</title>
        <authorList>
            <person name="Han K.Y."/>
            <person name="Maciszewski K."/>
            <person name="Graf L."/>
            <person name="Yang J.H."/>
            <person name="Andersen R.A."/>
            <person name="Karnkowska A."/>
            <person name="Yoon H.S."/>
        </authorList>
    </citation>
    <scope>NUCLEOTIDE SEQUENCE</scope>
</reference>
<keyword evidence="3" id="KW-0934">Plastid</keyword>
<dbReference type="AlphaFoldDB" id="A0A516ZAD2"/>
<dbReference type="RefSeq" id="YP_009684564.1">
    <property type="nucleotide sequence ID" value="NC_044408.1"/>
</dbReference>
<dbReference type="PANTHER" id="PTHR21011">
    <property type="entry name" value="MITOCHONDRIAL 28S RIBOSOMAL PROTEIN S6"/>
    <property type="match status" value="1"/>
</dbReference>
<dbReference type="InterPro" id="IPR020814">
    <property type="entry name" value="Ribosomal_S6_plastid/chlpt"/>
</dbReference>
<keyword evidence="3" id="KW-0150">Chloroplast</keyword>
<dbReference type="GO" id="GO:1990904">
    <property type="term" value="C:ribonucleoprotein complex"/>
    <property type="evidence" value="ECO:0007669"/>
    <property type="project" value="UniProtKB-KW"/>
</dbReference>
<keyword evidence="2" id="KW-0699">rRNA-binding</keyword>
<dbReference type="GO" id="GO:0005840">
    <property type="term" value="C:ribosome"/>
    <property type="evidence" value="ECO:0007669"/>
    <property type="project" value="UniProtKB-KW"/>
</dbReference>
<dbReference type="NCBIfam" id="TIGR00166">
    <property type="entry name" value="S6"/>
    <property type="match status" value="1"/>
</dbReference>
<keyword evidence="2" id="KW-0687">Ribonucleoprotein</keyword>
<comment type="subcellular location">
    <subcellularLocation>
        <location evidence="2">Plastid</location>
        <location evidence="2">Chloroplast</location>
    </subcellularLocation>
</comment>
<organism evidence="3">
    <name type="scientific">Pseudopedinella elastica</name>
    <dbReference type="NCBI Taxonomy" id="35684"/>
    <lineage>
        <taxon>Eukaryota</taxon>
        <taxon>Sar</taxon>
        <taxon>Stramenopiles</taxon>
        <taxon>Ochrophyta</taxon>
        <taxon>Dictyochophyceae</taxon>
        <taxon>Pedinellales</taxon>
        <taxon>Pseudopedinella</taxon>
    </lineage>
</organism>
<geneLocation type="chloroplast" evidence="3"/>
<dbReference type="InterPro" id="IPR000529">
    <property type="entry name" value="Ribosomal_bS6"/>
</dbReference>
<proteinExistence type="inferred from homology"/>
<sequence length="102" mass="11662">MKQILKTNSYESMVILSSQCTETELKTIALSYAKQLKKLGASDISVISRGRRDFAYPAKNSKTGYFVEMYFNCSPQILPNYETKLKLDKNVIRSLITNLKKN</sequence>
<dbReference type="PANTHER" id="PTHR21011:SF1">
    <property type="entry name" value="SMALL RIBOSOMAL SUBUNIT PROTEIN BS6M"/>
    <property type="match status" value="1"/>
</dbReference>
<dbReference type="GO" id="GO:0070181">
    <property type="term" value="F:small ribosomal subunit rRNA binding"/>
    <property type="evidence" value="ECO:0007669"/>
    <property type="project" value="TreeGrafter"/>
</dbReference>
<keyword evidence="2" id="KW-0694">RNA-binding</keyword>
<evidence type="ECO:0000256" key="1">
    <source>
        <dbReference type="ARBA" id="ARBA00009512"/>
    </source>
</evidence>
<dbReference type="SUPFAM" id="SSF54995">
    <property type="entry name" value="Ribosomal protein S6"/>
    <property type="match status" value="1"/>
</dbReference>
<dbReference type="GO" id="GO:0009507">
    <property type="term" value="C:chloroplast"/>
    <property type="evidence" value="ECO:0007669"/>
    <property type="project" value="UniProtKB-SubCell"/>
</dbReference>
<dbReference type="HAMAP" id="MF_00360">
    <property type="entry name" value="Ribosomal_bS6"/>
    <property type="match status" value="1"/>
</dbReference>
<dbReference type="EMBL" id="MK518353">
    <property type="protein sequence ID" value="QDR24650.1"/>
    <property type="molecule type" value="Genomic_DNA"/>
</dbReference>